<name>A0AAV9D2V1_ACOCL</name>
<feature type="domain" description="Helicase C-terminal" evidence="2">
    <location>
        <begin position="48"/>
        <end position="80"/>
    </location>
</feature>
<protein>
    <recommendedName>
        <fullName evidence="2">Helicase C-terminal domain-containing protein</fullName>
    </recommendedName>
</protein>
<comment type="caution">
    <text evidence="3">The sequence shown here is derived from an EMBL/GenBank/DDBJ whole genome shotgun (WGS) entry which is preliminary data.</text>
</comment>
<dbReference type="EMBL" id="JAUJYO010000016">
    <property type="protein sequence ID" value="KAK1295256.1"/>
    <property type="molecule type" value="Genomic_DNA"/>
</dbReference>
<keyword evidence="1" id="KW-0378">Hydrolase</keyword>
<dbReference type="GO" id="GO:0003723">
    <property type="term" value="F:RNA binding"/>
    <property type="evidence" value="ECO:0007669"/>
    <property type="project" value="TreeGrafter"/>
</dbReference>
<dbReference type="Pfam" id="PF00271">
    <property type="entry name" value="Helicase_C"/>
    <property type="match status" value="1"/>
</dbReference>
<dbReference type="SUPFAM" id="SSF52540">
    <property type="entry name" value="P-loop containing nucleoside triphosphate hydrolases"/>
    <property type="match status" value="1"/>
</dbReference>
<dbReference type="InterPro" id="IPR027417">
    <property type="entry name" value="P-loop_NTPase"/>
</dbReference>
<dbReference type="GO" id="GO:0005737">
    <property type="term" value="C:cytoplasm"/>
    <property type="evidence" value="ECO:0007669"/>
    <property type="project" value="TreeGrafter"/>
</dbReference>
<dbReference type="PANTHER" id="PTHR14950">
    <property type="entry name" value="DICER-RELATED"/>
    <property type="match status" value="1"/>
</dbReference>
<dbReference type="GO" id="GO:0030422">
    <property type="term" value="P:siRNA processing"/>
    <property type="evidence" value="ECO:0007669"/>
    <property type="project" value="TreeGrafter"/>
</dbReference>
<evidence type="ECO:0000256" key="1">
    <source>
        <dbReference type="ARBA" id="ARBA00022801"/>
    </source>
</evidence>
<accession>A0AAV9D2V1</accession>
<dbReference type="Gene3D" id="3.40.50.300">
    <property type="entry name" value="P-loop containing nucleotide triphosphate hydrolases"/>
    <property type="match status" value="1"/>
</dbReference>
<dbReference type="InterPro" id="IPR001650">
    <property type="entry name" value="Helicase_C-like"/>
</dbReference>
<keyword evidence="4" id="KW-1185">Reference proteome</keyword>
<evidence type="ECO:0000313" key="4">
    <source>
        <dbReference type="Proteomes" id="UP001180020"/>
    </source>
</evidence>
<reference evidence="3" key="2">
    <citation type="submission" date="2023-06" db="EMBL/GenBank/DDBJ databases">
        <authorList>
            <person name="Ma L."/>
            <person name="Liu K.-W."/>
            <person name="Li Z."/>
            <person name="Hsiao Y.-Y."/>
            <person name="Qi Y."/>
            <person name="Fu T."/>
            <person name="Tang G."/>
            <person name="Zhang D."/>
            <person name="Sun W.-H."/>
            <person name="Liu D.-K."/>
            <person name="Li Y."/>
            <person name="Chen G.-Z."/>
            <person name="Liu X.-D."/>
            <person name="Liao X.-Y."/>
            <person name="Jiang Y.-T."/>
            <person name="Yu X."/>
            <person name="Hao Y."/>
            <person name="Huang J."/>
            <person name="Zhao X.-W."/>
            <person name="Ke S."/>
            <person name="Chen Y.-Y."/>
            <person name="Wu W.-L."/>
            <person name="Hsu J.-L."/>
            <person name="Lin Y.-F."/>
            <person name="Huang M.-D."/>
            <person name="Li C.-Y."/>
            <person name="Huang L."/>
            <person name="Wang Z.-W."/>
            <person name="Zhao X."/>
            <person name="Zhong W.-Y."/>
            <person name="Peng D.-H."/>
            <person name="Ahmad S."/>
            <person name="Lan S."/>
            <person name="Zhang J.-S."/>
            <person name="Tsai W.-C."/>
            <person name="Van De Peer Y."/>
            <person name="Liu Z.-J."/>
        </authorList>
    </citation>
    <scope>NUCLEOTIDE SEQUENCE</scope>
    <source>
        <strain evidence="3">CP</strain>
        <tissue evidence="3">Leaves</tissue>
    </source>
</reference>
<reference evidence="3" key="1">
    <citation type="journal article" date="2023" name="Nat. Commun.">
        <title>Diploid and tetraploid genomes of Acorus and the evolution of monocots.</title>
        <authorList>
            <person name="Ma L."/>
            <person name="Liu K.W."/>
            <person name="Li Z."/>
            <person name="Hsiao Y.Y."/>
            <person name="Qi Y."/>
            <person name="Fu T."/>
            <person name="Tang G.D."/>
            <person name="Zhang D."/>
            <person name="Sun W.H."/>
            <person name="Liu D.K."/>
            <person name="Li Y."/>
            <person name="Chen G.Z."/>
            <person name="Liu X.D."/>
            <person name="Liao X.Y."/>
            <person name="Jiang Y.T."/>
            <person name="Yu X."/>
            <person name="Hao Y."/>
            <person name="Huang J."/>
            <person name="Zhao X.W."/>
            <person name="Ke S."/>
            <person name="Chen Y.Y."/>
            <person name="Wu W.L."/>
            <person name="Hsu J.L."/>
            <person name="Lin Y.F."/>
            <person name="Huang M.D."/>
            <person name="Li C.Y."/>
            <person name="Huang L."/>
            <person name="Wang Z.W."/>
            <person name="Zhao X."/>
            <person name="Zhong W.Y."/>
            <person name="Peng D.H."/>
            <person name="Ahmad S."/>
            <person name="Lan S."/>
            <person name="Zhang J.S."/>
            <person name="Tsai W.C."/>
            <person name="Van de Peer Y."/>
            <person name="Liu Z.J."/>
        </authorList>
    </citation>
    <scope>NUCLEOTIDE SEQUENCE</scope>
    <source>
        <strain evidence="3">CP</strain>
    </source>
</reference>
<organism evidence="3 4">
    <name type="scientific">Acorus calamus</name>
    <name type="common">Sweet flag</name>
    <dbReference type="NCBI Taxonomy" id="4465"/>
    <lineage>
        <taxon>Eukaryota</taxon>
        <taxon>Viridiplantae</taxon>
        <taxon>Streptophyta</taxon>
        <taxon>Embryophyta</taxon>
        <taxon>Tracheophyta</taxon>
        <taxon>Spermatophyta</taxon>
        <taxon>Magnoliopsida</taxon>
        <taxon>Liliopsida</taxon>
        <taxon>Acoraceae</taxon>
        <taxon>Acorus</taxon>
    </lineage>
</organism>
<dbReference type="AlphaFoldDB" id="A0AAV9D2V1"/>
<dbReference type="PANTHER" id="PTHR14950:SF70">
    <property type="entry name" value="ENDORIBONUCLEASE DICER HOMOLOG 2"/>
    <property type="match status" value="1"/>
</dbReference>
<gene>
    <name evidence="3" type="ORF">QJS10_CPA16g00714</name>
</gene>
<proteinExistence type="predicted"/>
<dbReference type="Proteomes" id="UP001180020">
    <property type="component" value="Unassembled WGS sequence"/>
</dbReference>
<dbReference type="GO" id="GO:0005634">
    <property type="term" value="C:nucleus"/>
    <property type="evidence" value="ECO:0007669"/>
    <property type="project" value="TreeGrafter"/>
</dbReference>
<dbReference type="GO" id="GO:0004525">
    <property type="term" value="F:ribonuclease III activity"/>
    <property type="evidence" value="ECO:0007669"/>
    <property type="project" value="TreeGrafter"/>
</dbReference>
<evidence type="ECO:0000313" key="3">
    <source>
        <dbReference type="EMBL" id="KAK1295256.1"/>
    </source>
</evidence>
<evidence type="ECO:0000259" key="2">
    <source>
        <dbReference type="Pfam" id="PF00271"/>
    </source>
</evidence>
<sequence length="84" mass="9443">MLPRKQNIHFKGVKMSYEPRNPLGVKDLRCVIFVERVITAIVLQSLLSQVNIIVATQILEEGLDVQSCNLVIRFDPSTGVCSFI</sequence>